<evidence type="ECO:0000313" key="2">
    <source>
        <dbReference type="EMBL" id="KAL1502608.1"/>
    </source>
</evidence>
<sequence>MGKNKRSRSKTPSGEPPAPSRKRSRRDLEGKIRELEERLKGRHSRPFESPHSVNRSPTFSRDSPHHHRHSRADTHKEVRTHSSRDYPNRHVSKSPTPGPSTATLHSSIALTGTSRALSSHDYDSDSMTLREYSLSNQSDRTPLVERSDNKDRDREILGLLGENKPRTSPFKLHPIVHKLWANTLANGLEKEEKQELFDKFLIPEDLLLGSPGVNQEVSSAVPASALKNDKFYQLRQSHLGKAASALGRALNITLAPDFDYLHFRISLARRKLLTPHLNVMVMDLSNKAPIGELLFGPDLGAKIKEAKTLQQASTHIRGTSNVPTGKSLNWRGPPRSRGNQGTKMGRQPQRRSQPQRNYPPPHRRI</sequence>
<organism evidence="2 3">
    <name type="scientific">Hypothenemus hampei</name>
    <name type="common">Coffee berry borer</name>
    <dbReference type="NCBI Taxonomy" id="57062"/>
    <lineage>
        <taxon>Eukaryota</taxon>
        <taxon>Metazoa</taxon>
        <taxon>Ecdysozoa</taxon>
        <taxon>Arthropoda</taxon>
        <taxon>Hexapoda</taxon>
        <taxon>Insecta</taxon>
        <taxon>Pterygota</taxon>
        <taxon>Neoptera</taxon>
        <taxon>Endopterygota</taxon>
        <taxon>Coleoptera</taxon>
        <taxon>Polyphaga</taxon>
        <taxon>Cucujiformia</taxon>
        <taxon>Curculionidae</taxon>
        <taxon>Scolytinae</taxon>
        <taxon>Hypothenemus</taxon>
    </lineage>
</organism>
<name>A0ABD1EUY2_HYPHA</name>
<dbReference type="PANTHER" id="PTHR34239">
    <property type="entry name" value="APPLE DOMAIN-CONTAINING PROTEIN"/>
    <property type="match status" value="1"/>
</dbReference>
<evidence type="ECO:0000256" key="1">
    <source>
        <dbReference type="SAM" id="MobiDB-lite"/>
    </source>
</evidence>
<evidence type="ECO:0000313" key="3">
    <source>
        <dbReference type="Proteomes" id="UP001566132"/>
    </source>
</evidence>
<dbReference type="PANTHER" id="PTHR34239:SF2">
    <property type="entry name" value="TRANSPOSABLE ELEMENT P TRANSPOSASE_THAP9 CONSERVED DOMAIN-CONTAINING PROTEIN"/>
    <property type="match status" value="1"/>
</dbReference>
<proteinExistence type="predicted"/>
<protein>
    <submittedName>
        <fullName evidence="2">Uncharacterized protein</fullName>
    </submittedName>
</protein>
<accession>A0ABD1EUY2</accession>
<feature type="region of interest" description="Disordered" evidence="1">
    <location>
        <begin position="311"/>
        <end position="365"/>
    </location>
</feature>
<feature type="region of interest" description="Disordered" evidence="1">
    <location>
        <begin position="131"/>
        <end position="150"/>
    </location>
</feature>
<keyword evidence="3" id="KW-1185">Reference proteome</keyword>
<feature type="compositionally biased region" description="Basic and acidic residues" evidence="1">
    <location>
        <begin position="26"/>
        <end position="39"/>
    </location>
</feature>
<dbReference type="EMBL" id="JBDJPC010000005">
    <property type="protein sequence ID" value="KAL1502608.1"/>
    <property type="molecule type" value="Genomic_DNA"/>
</dbReference>
<feature type="region of interest" description="Disordered" evidence="1">
    <location>
        <begin position="1"/>
        <end position="104"/>
    </location>
</feature>
<feature type="compositionally biased region" description="Polar residues" evidence="1">
    <location>
        <begin position="311"/>
        <end position="327"/>
    </location>
</feature>
<feature type="compositionally biased region" description="Low complexity" evidence="1">
    <location>
        <begin position="346"/>
        <end position="356"/>
    </location>
</feature>
<comment type="caution">
    <text evidence="2">The sequence shown here is derived from an EMBL/GenBank/DDBJ whole genome shotgun (WGS) entry which is preliminary data.</text>
</comment>
<gene>
    <name evidence="2" type="ORF">ABEB36_007728</name>
</gene>
<feature type="compositionally biased region" description="Basic and acidic residues" evidence="1">
    <location>
        <begin position="71"/>
        <end position="88"/>
    </location>
</feature>
<reference evidence="2 3" key="1">
    <citation type="submission" date="2024-05" db="EMBL/GenBank/DDBJ databases">
        <title>Genetic variation in Jamaican populations of the coffee berry borer (Hypothenemus hampei).</title>
        <authorList>
            <person name="Errbii M."/>
            <person name="Myrie A."/>
        </authorList>
    </citation>
    <scope>NUCLEOTIDE SEQUENCE [LARGE SCALE GENOMIC DNA]</scope>
    <source>
        <strain evidence="2">JA-Hopewell-2020-01-JO</strain>
        <tissue evidence="2">Whole body</tissue>
    </source>
</reference>
<dbReference type="AlphaFoldDB" id="A0ABD1EUY2"/>
<feature type="compositionally biased region" description="Polar residues" evidence="1">
    <location>
        <begin position="93"/>
        <end position="104"/>
    </location>
</feature>
<dbReference type="Proteomes" id="UP001566132">
    <property type="component" value="Unassembled WGS sequence"/>
</dbReference>